<feature type="transmembrane region" description="Helical" evidence="1">
    <location>
        <begin position="213"/>
        <end position="246"/>
    </location>
</feature>
<gene>
    <name evidence="3" type="ORF">RF007C_09770</name>
</gene>
<evidence type="ECO:0000256" key="2">
    <source>
        <dbReference type="SAM" id="SignalP"/>
    </source>
</evidence>
<protein>
    <submittedName>
        <fullName evidence="3">Uncharacterized protein</fullName>
    </submittedName>
</protein>
<dbReference type="eggNOG" id="ENOG50327HM">
    <property type="taxonomic scope" value="Bacteria"/>
</dbReference>
<comment type="caution">
    <text evidence="3">The sequence shown here is derived from an EMBL/GenBank/DDBJ whole genome shotgun (WGS) entry which is preliminary data.</text>
</comment>
<feature type="signal peptide" evidence="2">
    <location>
        <begin position="1"/>
        <end position="27"/>
    </location>
</feature>
<keyword evidence="1" id="KW-1133">Transmembrane helix</keyword>
<accession>W7UX50</accession>
<reference evidence="3 4" key="1">
    <citation type="journal article" date="2014" name="PLoS ONE">
        <title>Rumen cellulosomics: divergent fiber-degrading strategies revealed by comparative genome-wide analysis of six ruminococcal strains.</title>
        <authorList>
            <person name="Dassa B."/>
            <person name="Borovok I."/>
            <person name="Ruimy-Israeli V."/>
            <person name="Lamed R."/>
            <person name="Flint H.J."/>
            <person name="Duncan S.H."/>
            <person name="Henrissat B."/>
            <person name="Coutinho P."/>
            <person name="Morrison M."/>
            <person name="Mosoni P."/>
            <person name="Yeoman C.J."/>
            <person name="White B.A."/>
            <person name="Bayer E.A."/>
        </authorList>
    </citation>
    <scope>NUCLEOTIDE SEQUENCE [LARGE SCALE GENOMIC DNA]</scope>
    <source>
        <strain evidence="3 4">007c</strain>
    </source>
</reference>
<evidence type="ECO:0000313" key="4">
    <source>
        <dbReference type="Proteomes" id="UP000019365"/>
    </source>
</evidence>
<dbReference type="Proteomes" id="UP000019365">
    <property type="component" value="Unassembled WGS sequence"/>
</dbReference>
<keyword evidence="4" id="KW-1185">Reference proteome</keyword>
<dbReference type="RefSeq" id="WP_037299548.1">
    <property type="nucleotide sequence ID" value="NZ_ATAX01000026.1"/>
</dbReference>
<dbReference type="AlphaFoldDB" id="W7UX50"/>
<evidence type="ECO:0000313" key="3">
    <source>
        <dbReference type="EMBL" id="EWM53250.1"/>
    </source>
</evidence>
<organism evidence="3 4">
    <name type="scientific">Ruminococcus flavefaciens 007c</name>
    <dbReference type="NCBI Taxonomy" id="1341157"/>
    <lineage>
        <taxon>Bacteria</taxon>
        <taxon>Bacillati</taxon>
        <taxon>Bacillota</taxon>
        <taxon>Clostridia</taxon>
        <taxon>Eubacteriales</taxon>
        <taxon>Oscillospiraceae</taxon>
        <taxon>Ruminococcus</taxon>
    </lineage>
</organism>
<name>W7UX50_RUMFL</name>
<proteinExistence type="predicted"/>
<keyword evidence="1" id="KW-0472">Membrane</keyword>
<keyword evidence="2" id="KW-0732">Signal</keyword>
<dbReference type="EMBL" id="ATAX01000026">
    <property type="protein sequence ID" value="EWM53250.1"/>
    <property type="molecule type" value="Genomic_DNA"/>
</dbReference>
<feature type="chain" id="PRO_5004901893" evidence="2">
    <location>
        <begin position="28"/>
        <end position="263"/>
    </location>
</feature>
<sequence>MKAFVKSWIAVLFTLTICVFGSMNAYAWNSRDDVFILEYKNAPEGTVFADILFKKNEDDKYGIGKDDESPCSSVDLKHYEEETKEGYDGYNHHDYTVQERTIKLDKNCGLAKYDDGYTSLMFRRDLATAYSISDGEYIFETIALDAKEAKNTEISNYYGSLKVAYCDEKGNVLMVTEAYEPEITDKPTNYYVKADGQSLKCTLDHGVDISKGFGALFIGAAVFMALLFVVGIVLIVAAVLIVVLLIRKHKKKKNSSEYRGDYP</sequence>
<keyword evidence="1" id="KW-0812">Transmembrane</keyword>
<dbReference type="OrthoDB" id="1819564at2"/>
<evidence type="ECO:0000256" key="1">
    <source>
        <dbReference type="SAM" id="Phobius"/>
    </source>
</evidence>
<dbReference type="PATRIC" id="fig|1341157.4.peg.2019"/>